<feature type="compositionally biased region" description="Low complexity" evidence="1">
    <location>
        <begin position="73"/>
        <end position="109"/>
    </location>
</feature>
<dbReference type="AlphaFoldDB" id="A0A8B6EV80"/>
<sequence>EKVLQNQIVEFTDLCEICDQGTLYEAVVSGSPYTCNTCRNSPLACDIPSTCTSPRGIPCNMTDIIPKGCPVTTTEPTTLTTEPTTLTTEPTKTQLTETTTEPTTTTNEPAKNTKRRCRKKHHKHTK</sequence>
<evidence type="ECO:0000313" key="3">
    <source>
        <dbReference type="Proteomes" id="UP000596742"/>
    </source>
</evidence>
<protein>
    <submittedName>
        <fullName evidence="2">Uncharacterized protein</fullName>
    </submittedName>
</protein>
<dbReference type="EMBL" id="UYJE01005699">
    <property type="protein sequence ID" value="VDI39581.1"/>
    <property type="molecule type" value="Genomic_DNA"/>
</dbReference>
<dbReference type="OrthoDB" id="10507570at2759"/>
<evidence type="ECO:0000256" key="1">
    <source>
        <dbReference type="SAM" id="MobiDB-lite"/>
    </source>
</evidence>
<keyword evidence="3" id="KW-1185">Reference proteome</keyword>
<gene>
    <name evidence="2" type="ORF">MGAL_10B069394</name>
</gene>
<evidence type="ECO:0000313" key="2">
    <source>
        <dbReference type="EMBL" id="VDI39581.1"/>
    </source>
</evidence>
<dbReference type="Proteomes" id="UP000596742">
    <property type="component" value="Unassembled WGS sequence"/>
</dbReference>
<reference evidence="2" key="1">
    <citation type="submission" date="2018-11" db="EMBL/GenBank/DDBJ databases">
        <authorList>
            <person name="Alioto T."/>
            <person name="Alioto T."/>
        </authorList>
    </citation>
    <scope>NUCLEOTIDE SEQUENCE</scope>
</reference>
<comment type="caution">
    <text evidence="2">The sequence shown here is derived from an EMBL/GenBank/DDBJ whole genome shotgun (WGS) entry which is preliminary data.</text>
</comment>
<name>A0A8B6EV80_MYTGA</name>
<feature type="non-terminal residue" evidence="2">
    <location>
        <position position="126"/>
    </location>
</feature>
<feature type="region of interest" description="Disordered" evidence="1">
    <location>
        <begin position="73"/>
        <end position="126"/>
    </location>
</feature>
<organism evidence="2 3">
    <name type="scientific">Mytilus galloprovincialis</name>
    <name type="common">Mediterranean mussel</name>
    <dbReference type="NCBI Taxonomy" id="29158"/>
    <lineage>
        <taxon>Eukaryota</taxon>
        <taxon>Metazoa</taxon>
        <taxon>Spiralia</taxon>
        <taxon>Lophotrochozoa</taxon>
        <taxon>Mollusca</taxon>
        <taxon>Bivalvia</taxon>
        <taxon>Autobranchia</taxon>
        <taxon>Pteriomorphia</taxon>
        <taxon>Mytilida</taxon>
        <taxon>Mytiloidea</taxon>
        <taxon>Mytilidae</taxon>
        <taxon>Mytilinae</taxon>
        <taxon>Mytilus</taxon>
    </lineage>
</organism>
<feature type="compositionally biased region" description="Basic residues" evidence="1">
    <location>
        <begin position="112"/>
        <end position="126"/>
    </location>
</feature>
<proteinExistence type="predicted"/>
<accession>A0A8B6EV80</accession>